<reference evidence="1 2" key="1">
    <citation type="submission" date="2014-04" db="EMBL/GenBank/DDBJ databases">
        <authorList>
            <consortium name="DOE Joint Genome Institute"/>
            <person name="Kuo A."/>
            <person name="Girlanda M."/>
            <person name="Perotto S."/>
            <person name="Kohler A."/>
            <person name="Nagy L.G."/>
            <person name="Floudas D."/>
            <person name="Copeland A."/>
            <person name="Barry K.W."/>
            <person name="Cichocki N."/>
            <person name="Veneault-Fourrey C."/>
            <person name="LaButti K."/>
            <person name="Lindquist E.A."/>
            <person name="Lipzen A."/>
            <person name="Lundell T."/>
            <person name="Morin E."/>
            <person name="Murat C."/>
            <person name="Sun H."/>
            <person name="Tunlid A."/>
            <person name="Henrissat B."/>
            <person name="Grigoriev I.V."/>
            <person name="Hibbett D.S."/>
            <person name="Martin F."/>
            <person name="Nordberg H.P."/>
            <person name="Cantor M.N."/>
            <person name="Hua S.X."/>
        </authorList>
    </citation>
    <scope>NUCLEOTIDE SEQUENCE [LARGE SCALE GENOMIC DNA]</scope>
    <source>
        <strain evidence="1 2">MUT 4182</strain>
    </source>
</reference>
<reference evidence="2" key="2">
    <citation type="submission" date="2015-01" db="EMBL/GenBank/DDBJ databases">
        <title>Evolutionary Origins and Diversification of the Mycorrhizal Mutualists.</title>
        <authorList>
            <consortium name="DOE Joint Genome Institute"/>
            <consortium name="Mycorrhizal Genomics Consortium"/>
            <person name="Kohler A."/>
            <person name="Kuo A."/>
            <person name="Nagy L.G."/>
            <person name="Floudas D."/>
            <person name="Copeland A."/>
            <person name="Barry K.W."/>
            <person name="Cichocki N."/>
            <person name="Veneault-Fourrey C."/>
            <person name="LaButti K."/>
            <person name="Lindquist E.A."/>
            <person name="Lipzen A."/>
            <person name="Lundell T."/>
            <person name="Morin E."/>
            <person name="Murat C."/>
            <person name="Riley R."/>
            <person name="Ohm R."/>
            <person name="Sun H."/>
            <person name="Tunlid A."/>
            <person name="Henrissat B."/>
            <person name="Grigoriev I.V."/>
            <person name="Hibbett D.S."/>
            <person name="Martin F."/>
        </authorList>
    </citation>
    <scope>NUCLEOTIDE SEQUENCE [LARGE SCALE GENOMIC DNA]</scope>
    <source>
        <strain evidence="2">MUT 4182</strain>
    </source>
</reference>
<dbReference type="AlphaFoldDB" id="A0A0C3L5L7"/>
<accession>A0A0C3L5L7</accession>
<proteinExistence type="predicted"/>
<protein>
    <submittedName>
        <fullName evidence="1">Uncharacterized protein</fullName>
    </submittedName>
</protein>
<evidence type="ECO:0000313" key="1">
    <source>
        <dbReference type="EMBL" id="KIO29103.1"/>
    </source>
</evidence>
<dbReference type="EMBL" id="KN822987">
    <property type="protein sequence ID" value="KIO29103.1"/>
    <property type="molecule type" value="Genomic_DNA"/>
</dbReference>
<dbReference type="HOGENOM" id="CLU_2980819_0_0_1"/>
<evidence type="ECO:0000313" key="2">
    <source>
        <dbReference type="Proteomes" id="UP000054248"/>
    </source>
</evidence>
<organism evidence="1 2">
    <name type="scientific">Tulasnella calospora MUT 4182</name>
    <dbReference type="NCBI Taxonomy" id="1051891"/>
    <lineage>
        <taxon>Eukaryota</taxon>
        <taxon>Fungi</taxon>
        <taxon>Dikarya</taxon>
        <taxon>Basidiomycota</taxon>
        <taxon>Agaricomycotina</taxon>
        <taxon>Agaricomycetes</taxon>
        <taxon>Cantharellales</taxon>
        <taxon>Tulasnellaceae</taxon>
        <taxon>Tulasnella</taxon>
    </lineage>
</organism>
<gene>
    <name evidence="1" type="ORF">M407DRAFT_173982</name>
</gene>
<dbReference type="Proteomes" id="UP000054248">
    <property type="component" value="Unassembled WGS sequence"/>
</dbReference>
<keyword evidence="2" id="KW-1185">Reference proteome</keyword>
<sequence>MSTIRVVERNPSTDCDETRTSARYCAHSSASSTTMSLLSKSGTLIAYTPILAIHHSVP</sequence>
<name>A0A0C3L5L7_9AGAM</name>